<comment type="caution">
    <text evidence="1">The sequence shown here is derived from an EMBL/GenBank/DDBJ whole genome shotgun (WGS) entry which is preliminary data.</text>
</comment>
<protein>
    <submittedName>
        <fullName evidence="1">Uncharacterized protein</fullName>
    </submittedName>
</protein>
<keyword evidence="2" id="KW-1185">Reference proteome</keyword>
<accession>A0AC60PNV7</accession>
<name>A0AC60PNV7_IXOPE</name>
<reference evidence="1 2" key="1">
    <citation type="journal article" date="2020" name="Cell">
        <title>Large-Scale Comparative Analyses of Tick Genomes Elucidate Their Genetic Diversity and Vector Capacities.</title>
        <authorList>
            <consortium name="Tick Genome and Microbiome Consortium (TIGMIC)"/>
            <person name="Jia N."/>
            <person name="Wang J."/>
            <person name="Shi W."/>
            <person name="Du L."/>
            <person name="Sun Y."/>
            <person name="Zhan W."/>
            <person name="Jiang J.F."/>
            <person name="Wang Q."/>
            <person name="Zhang B."/>
            <person name="Ji P."/>
            <person name="Bell-Sakyi L."/>
            <person name="Cui X.M."/>
            <person name="Yuan T.T."/>
            <person name="Jiang B.G."/>
            <person name="Yang W.F."/>
            <person name="Lam T.T."/>
            <person name="Chang Q.C."/>
            <person name="Ding S.J."/>
            <person name="Wang X.J."/>
            <person name="Zhu J.G."/>
            <person name="Ruan X.D."/>
            <person name="Zhao L."/>
            <person name="Wei J.T."/>
            <person name="Ye R.Z."/>
            <person name="Que T.C."/>
            <person name="Du C.H."/>
            <person name="Zhou Y.H."/>
            <person name="Cheng J.X."/>
            <person name="Dai P.F."/>
            <person name="Guo W.B."/>
            <person name="Han X.H."/>
            <person name="Huang E.J."/>
            <person name="Li L.F."/>
            <person name="Wei W."/>
            <person name="Gao Y.C."/>
            <person name="Liu J.Z."/>
            <person name="Shao H.Z."/>
            <person name="Wang X."/>
            <person name="Wang C.C."/>
            <person name="Yang T.C."/>
            <person name="Huo Q.B."/>
            <person name="Li W."/>
            <person name="Chen H.Y."/>
            <person name="Chen S.E."/>
            <person name="Zhou L.G."/>
            <person name="Ni X.B."/>
            <person name="Tian J.H."/>
            <person name="Sheng Y."/>
            <person name="Liu T."/>
            <person name="Pan Y.S."/>
            <person name="Xia L.Y."/>
            <person name="Li J."/>
            <person name="Zhao F."/>
            <person name="Cao W.C."/>
        </authorList>
    </citation>
    <scope>NUCLEOTIDE SEQUENCE [LARGE SCALE GENOMIC DNA]</scope>
    <source>
        <strain evidence="1">Iper-2018</strain>
    </source>
</reference>
<dbReference type="Proteomes" id="UP000805193">
    <property type="component" value="Unassembled WGS sequence"/>
</dbReference>
<sequence length="206" mass="23645">MESVNKKTLNHLIEFLQPVKNASDALEEEKRPTLPLVVLYASALKNHLEHAPGSAVEALEIEKINARARHFLDTKLNISLLPKTATFLRPQFRQLCMLNEGERLGIYAHVRELLARVTEAVTQDEDETDDDVRDPASKRMCLGLFQDWRDVEEDKVATYELQEYLHGKKDYSCSGVFELCDFWSAHEKEFPKLSLLSKRTVCIPEC</sequence>
<proteinExistence type="predicted"/>
<gene>
    <name evidence="1" type="ORF">HPB47_001467</name>
</gene>
<organism evidence="1 2">
    <name type="scientific">Ixodes persulcatus</name>
    <name type="common">Taiga tick</name>
    <dbReference type="NCBI Taxonomy" id="34615"/>
    <lineage>
        <taxon>Eukaryota</taxon>
        <taxon>Metazoa</taxon>
        <taxon>Ecdysozoa</taxon>
        <taxon>Arthropoda</taxon>
        <taxon>Chelicerata</taxon>
        <taxon>Arachnida</taxon>
        <taxon>Acari</taxon>
        <taxon>Parasitiformes</taxon>
        <taxon>Ixodida</taxon>
        <taxon>Ixodoidea</taxon>
        <taxon>Ixodidae</taxon>
        <taxon>Ixodinae</taxon>
        <taxon>Ixodes</taxon>
    </lineage>
</organism>
<dbReference type="EMBL" id="JABSTQ010010190">
    <property type="protein sequence ID" value="KAG0422728.1"/>
    <property type="molecule type" value="Genomic_DNA"/>
</dbReference>
<evidence type="ECO:0000313" key="1">
    <source>
        <dbReference type="EMBL" id="KAG0422728.1"/>
    </source>
</evidence>
<evidence type="ECO:0000313" key="2">
    <source>
        <dbReference type="Proteomes" id="UP000805193"/>
    </source>
</evidence>